<dbReference type="CDD" id="cd07033">
    <property type="entry name" value="TPP_PYR_DXS_TK_like"/>
    <property type="match status" value="1"/>
</dbReference>
<evidence type="ECO:0000256" key="7">
    <source>
        <dbReference type="ARBA" id="ARBA00023052"/>
    </source>
</evidence>
<dbReference type="Pfam" id="PF02780">
    <property type="entry name" value="Transketolase_C"/>
    <property type="match status" value="1"/>
</dbReference>
<keyword evidence="5" id="KW-0460">Magnesium</keyword>
<dbReference type="PANTHER" id="PTHR43825">
    <property type="entry name" value="PYRUVATE DEHYDROGENASE E1 COMPONENT"/>
    <property type="match status" value="1"/>
</dbReference>
<dbReference type="SUPFAM" id="SSF52922">
    <property type="entry name" value="TK C-terminal domain-like"/>
    <property type="match status" value="1"/>
</dbReference>
<evidence type="ECO:0000259" key="9">
    <source>
        <dbReference type="SMART" id="SM00861"/>
    </source>
</evidence>
<reference evidence="10" key="1">
    <citation type="journal article" date="2021" name="PeerJ">
        <title>Extensive microbial diversity within the chicken gut microbiome revealed by metagenomics and culture.</title>
        <authorList>
            <person name="Gilroy R."/>
            <person name="Ravi A."/>
            <person name="Getino M."/>
            <person name="Pursley I."/>
            <person name="Horton D.L."/>
            <person name="Alikhan N.F."/>
            <person name="Baker D."/>
            <person name="Gharbi K."/>
            <person name="Hall N."/>
            <person name="Watson M."/>
            <person name="Adriaenssens E.M."/>
            <person name="Foster-Nyarko E."/>
            <person name="Jarju S."/>
            <person name="Secka A."/>
            <person name="Antonio M."/>
            <person name="Oren A."/>
            <person name="Chaudhuri R.R."/>
            <person name="La Ragione R."/>
            <person name="Hildebrand F."/>
            <person name="Pallen M.J."/>
        </authorList>
    </citation>
    <scope>NUCLEOTIDE SEQUENCE</scope>
    <source>
        <strain evidence="10">ChiHjej12B11-14209</strain>
    </source>
</reference>
<dbReference type="GO" id="GO:0008299">
    <property type="term" value="P:isoprenoid biosynthetic process"/>
    <property type="evidence" value="ECO:0007669"/>
    <property type="project" value="UniProtKB-KW"/>
</dbReference>
<evidence type="ECO:0000256" key="3">
    <source>
        <dbReference type="ARBA" id="ARBA00022679"/>
    </source>
</evidence>
<dbReference type="GO" id="GO:0000287">
    <property type="term" value="F:magnesium ion binding"/>
    <property type="evidence" value="ECO:0007669"/>
    <property type="project" value="UniProtKB-ARBA"/>
</dbReference>
<evidence type="ECO:0000256" key="8">
    <source>
        <dbReference type="ARBA" id="ARBA00023229"/>
    </source>
</evidence>
<keyword evidence="6" id="KW-0784">Thiamine biosynthesis</keyword>
<evidence type="ECO:0000313" key="11">
    <source>
        <dbReference type="Proteomes" id="UP000824062"/>
    </source>
</evidence>
<accession>A0A9D2EY89</accession>
<sequence>MNEATRVAYGNALVELAERNPDVVVLDADLAGATKTAAFKGACPERFFDMGIAEADMVGTAAGLASCGKVPFATTFAVFATGRAFDQVRNTVCYSNLNVKIVGTHAGPSCGEDGGTHQAMEDIALMRALPNMTVVVPADDVEARAATLAAAEHVGPMYLRMARLASPTVHDPESYHFELGKGEVLREGSDLSIIACGMMVPRALEAAKELAGAGVEARVVNMHTIKPLDEELVLDCARTTGAIVTVEEASVIGGLGSAVAELVSERCPVPVRRVGVQDRFGKSGNGSELLDELGLSVAHIVEVARSL</sequence>
<dbReference type="Gene3D" id="3.40.50.920">
    <property type="match status" value="1"/>
</dbReference>
<dbReference type="InterPro" id="IPR029061">
    <property type="entry name" value="THDP-binding"/>
</dbReference>
<evidence type="ECO:0000256" key="1">
    <source>
        <dbReference type="ARBA" id="ARBA00001964"/>
    </source>
</evidence>
<dbReference type="EMBL" id="DXBM01000019">
    <property type="protein sequence ID" value="HIZ45735.1"/>
    <property type="molecule type" value="Genomic_DNA"/>
</dbReference>
<dbReference type="InterPro" id="IPR005475">
    <property type="entry name" value="Transketolase-like_Pyr-bd"/>
</dbReference>
<evidence type="ECO:0000256" key="4">
    <source>
        <dbReference type="ARBA" id="ARBA00022723"/>
    </source>
</evidence>
<comment type="cofactor">
    <cofactor evidence="1">
        <name>thiamine diphosphate</name>
        <dbReference type="ChEBI" id="CHEBI:58937"/>
    </cofactor>
</comment>
<keyword evidence="4" id="KW-0479">Metal-binding</keyword>
<comment type="caution">
    <text evidence="10">The sequence shown here is derived from an EMBL/GenBank/DDBJ whole genome shotgun (WGS) entry which is preliminary data.</text>
</comment>
<organism evidence="10 11">
    <name type="scientific">Candidatus Olsenella pullistercoris</name>
    <dbReference type="NCBI Taxonomy" id="2838712"/>
    <lineage>
        <taxon>Bacteria</taxon>
        <taxon>Bacillati</taxon>
        <taxon>Actinomycetota</taxon>
        <taxon>Coriobacteriia</taxon>
        <taxon>Coriobacteriales</taxon>
        <taxon>Atopobiaceae</taxon>
        <taxon>Olsenella</taxon>
    </lineage>
</organism>
<dbReference type="FunFam" id="3.40.50.970:FF:000129">
    <property type="entry name" value="Transketolase"/>
    <property type="match status" value="1"/>
</dbReference>
<protein>
    <submittedName>
        <fullName evidence="10">Transketolase family protein</fullName>
    </submittedName>
</protein>
<dbReference type="Gene3D" id="3.40.50.970">
    <property type="match status" value="1"/>
</dbReference>
<dbReference type="InterPro" id="IPR033248">
    <property type="entry name" value="Transketolase_C"/>
</dbReference>
<evidence type="ECO:0000256" key="5">
    <source>
        <dbReference type="ARBA" id="ARBA00022842"/>
    </source>
</evidence>
<keyword evidence="8" id="KW-0414">Isoprene biosynthesis</keyword>
<evidence type="ECO:0000256" key="6">
    <source>
        <dbReference type="ARBA" id="ARBA00022977"/>
    </source>
</evidence>
<proteinExistence type="inferred from homology"/>
<keyword evidence="7" id="KW-0786">Thiamine pyrophosphate</keyword>
<feature type="domain" description="Transketolase-like pyrimidine-binding" evidence="9">
    <location>
        <begin position="3"/>
        <end position="168"/>
    </location>
</feature>
<dbReference type="InterPro" id="IPR009014">
    <property type="entry name" value="Transketo_C/PFOR_II"/>
</dbReference>
<dbReference type="FunFam" id="3.40.50.920:FF:000002">
    <property type="entry name" value="1-deoxy-D-xylulose-5-phosphate synthase"/>
    <property type="match status" value="1"/>
</dbReference>
<dbReference type="AlphaFoldDB" id="A0A9D2EY89"/>
<dbReference type="GO" id="GO:0016740">
    <property type="term" value="F:transferase activity"/>
    <property type="evidence" value="ECO:0007669"/>
    <property type="project" value="UniProtKB-KW"/>
</dbReference>
<dbReference type="SMART" id="SM00861">
    <property type="entry name" value="Transket_pyr"/>
    <property type="match status" value="1"/>
</dbReference>
<keyword evidence="3" id="KW-0808">Transferase</keyword>
<dbReference type="Pfam" id="PF02779">
    <property type="entry name" value="Transket_pyr"/>
    <property type="match status" value="1"/>
</dbReference>
<evidence type="ECO:0000313" key="10">
    <source>
        <dbReference type="EMBL" id="HIZ45735.1"/>
    </source>
</evidence>
<reference evidence="10" key="2">
    <citation type="submission" date="2021-04" db="EMBL/GenBank/DDBJ databases">
        <authorList>
            <person name="Gilroy R."/>
        </authorList>
    </citation>
    <scope>NUCLEOTIDE SEQUENCE</scope>
    <source>
        <strain evidence="10">ChiHjej12B11-14209</strain>
    </source>
</reference>
<gene>
    <name evidence="10" type="ORF">IAA19_01780</name>
</gene>
<evidence type="ECO:0000256" key="2">
    <source>
        <dbReference type="ARBA" id="ARBA00007131"/>
    </source>
</evidence>
<dbReference type="InterPro" id="IPR051157">
    <property type="entry name" value="PDH/Transketolase"/>
</dbReference>
<dbReference type="PANTHER" id="PTHR43825:SF1">
    <property type="entry name" value="TRANSKETOLASE-LIKE PYRIMIDINE-BINDING DOMAIN-CONTAINING PROTEIN"/>
    <property type="match status" value="1"/>
</dbReference>
<comment type="similarity">
    <text evidence="2">Belongs to the transketolase family.</text>
</comment>
<dbReference type="Proteomes" id="UP000824062">
    <property type="component" value="Unassembled WGS sequence"/>
</dbReference>
<dbReference type="GO" id="GO:0009228">
    <property type="term" value="P:thiamine biosynthetic process"/>
    <property type="evidence" value="ECO:0007669"/>
    <property type="project" value="UniProtKB-KW"/>
</dbReference>
<dbReference type="SUPFAM" id="SSF52518">
    <property type="entry name" value="Thiamin diphosphate-binding fold (THDP-binding)"/>
    <property type="match status" value="1"/>
</dbReference>
<name>A0A9D2EY89_9ACTN</name>